<proteinExistence type="predicted"/>
<evidence type="ECO:0000256" key="1">
    <source>
        <dbReference type="ARBA" id="ARBA00004229"/>
    </source>
</evidence>
<dbReference type="InterPro" id="IPR048289">
    <property type="entry name" value="RRM2_NsCP33-like"/>
</dbReference>
<reference evidence="11" key="1">
    <citation type="submission" date="2020-06" db="EMBL/GenBank/DDBJ databases">
        <title>WGS assembly of Ceratodon purpureus strain R40.</title>
        <authorList>
            <person name="Carey S.B."/>
            <person name="Jenkins J."/>
            <person name="Shu S."/>
            <person name="Lovell J.T."/>
            <person name="Sreedasyam A."/>
            <person name="Maumus F."/>
            <person name="Tiley G.P."/>
            <person name="Fernandez-Pozo N."/>
            <person name="Barry K."/>
            <person name="Chen C."/>
            <person name="Wang M."/>
            <person name="Lipzen A."/>
            <person name="Daum C."/>
            <person name="Saski C.A."/>
            <person name="Payton A.C."/>
            <person name="Mcbreen J.C."/>
            <person name="Conrad R.E."/>
            <person name="Kollar L.M."/>
            <person name="Olsson S."/>
            <person name="Huttunen S."/>
            <person name="Landis J.B."/>
            <person name="Wickett N.J."/>
            <person name="Johnson M.G."/>
            <person name="Rensing S.A."/>
            <person name="Grimwood J."/>
            <person name="Schmutz J."/>
            <person name="Mcdaniel S.F."/>
        </authorList>
    </citation>
    <scope>NUCLEOTIDE SEQUENCE</scope>
    <source>
        <strain evidence="11">R40</strain>
    </source>
</reference>
<comment type="caution">
    <text evidence="11">The sequence shown here is derived from an EMBL/GenBank/DDBJ whole genome shotgun (WGS) entry which is preliminary data.</text>
</comment>
<evidence type="ECO:0000256" key="6">
    <source>
        <dbReference type="ARBA" id="ARBA00022884"/>
    </source>
</evidence>
<evidence type="ECO:0000256" key="7">
    <source>
        <dbReference type="ARBA" id="ARBA00023274"/>
    </source>
</evidence>
<dbReference type="Proteomes" id="UP000822688">
    <property type="component" value="Chromosome 3"/>
</dbReference>
<dbReference type="Gene3D" id="3.30.70.330">
    <property type="match status" value="2"/>
</dbReference>
<name>A0A8T0IID4_CERPU</name>
<dbReference type="EMBL" id="CM026423">
    <property type="protein sequence ID" value="KAG0583530.1"/>
    <property type="molecule type" value="Genomic_DNA"/>
</dbReference>
<feature type="region of interest" description="Disordered" evidence="9">
    <location>
        <begin position="171"/>
        <end position="197"/>
    </location>
</feature>
<evidence type="ECO:0000313" key="12">
    <source>
        <dbReference type="Proteomes" id="UP000822688"/>
    </source>
</evidence>
<dbReference type="GO" id="GO:0006397">
    <property type="term" value="P:mRNA processing"/>
    <property type="evidence" value="ECO:0007669"/>
    <property type="project" value="UniProtKB-KW"/>
</dbReference>
<keyword evidence="6 8" id="KW-0694">RNA-binding</keyword>
<dbReference type="InterPro" id="IPR012677">
    <property type="entry name" value="Nucleotide-bd_a/b_plait_sf"/>
</dbReference>
<dbReference type="InterPro" id="IPR035979">
    <property type="entry name" value="RBD_domain_sf"/>
</dbReference>
<evidence type="ECO:0000256" key="8">
    <source>
        <dbReference type="PROSITE-ProRule" id="PRU00176"/>
    </source>
</evidence>
<dbReference type="PANTHER" id="PTHR48025">
    <property type="entry name" value="OS02G0815200 PROTEIN"/>
    <property type="match status" value="1"/>
</dbReference>
<feature type="compositionally biased region" description="Basic and acidic residues" evidence="9">
    <location>
        <begin position="172"/>
        <end position="197"/>
    </location>
</feature>
<feature type="domain" description="RRM" evidence="10">
    <location>
        <begin position="198"/>
        <end position="276"/>
    </location>
</feature>
<dbReference type="InterPro" id="IPR000504">
    <property type="entry name" value="RRM_dom"/>
</dbReference>
<gene>
    <name evidence="11" type="ORF">KC19_3G144400</name>
</gene>
<dbReference type="GO" id="GO:1990904">
    <property type="term" value="C:ribonucleoprotein complex"/>
    <property type="evidence" value="ECO:0007669"/>
    <property type="project" value="UniProtKB-KW"/>
</dbReference>
<dbReference type="GO" id="GO:0009535">
    <property type="term" value="C:chloroplast thylakoid membrane"/>
    <property type="evidence" value="ECO:0007669"/>
    <property type="project" value="TreeGrafter"/>
</dbReference>
<keyword evidence="12" id="KW-1185">Reference proteome</keyword>
<dbReference type="CDD" id="cd21608">
    <property type="entry name" value="RRM2_NsCP33_like"/>
    <property type="match status" value="1"/>
</dbReference>
<sequence>MAAVSMTMAVAGTRFAAVAARAENSFTRNGASLSMGAVVANPGSMLCVFSEGGRGFRSGMNAGIVARASDLEQGAATEDVEAEAAAPAVQQGSKLYVGNLPWSCDSTQLAEIVQDYGTVQTVEVIYDQESGRSRGFAFVTMASNEDAQAVITALDGSDLGGRALKVNYPQAKGDRPRFERSERPERRGGDRRREDNPNKLFVGNLTWGCDEDQLHQLFSDYGKVVEARIVTDRETGRSKGFGFVTLENASEVNSAIESLDGADFEGRQLRVNLAGDKPPPRQF</sequence>
<keyword evidence="7" id="KW-0687">Ribonucleoprotein</keyword>
<keyword evidence="2" id="KW-0150">Chloroplast</keyword>
<accession>A0A8T0IID4</accession>
<keyword evidence="4" id="KW-0507">mRNA processing</keyword>
<organism evidence="11 12">
    <name type="scientific">Ceratodon purpureus</name>
    <name type="common">Fire moss</name>
    <name type="synonym">Dicranum purpureum</name>
    <dbReference type="NCBI Taxonomy" id="3225"/>
    <lineage>
        <taxon>Eukaryota</taxon>
        <taxon>Viridiplantae</taxon>
        <taxon>Streptophyta</taxon>
        <taxon>Embryophyta</taxon>
        <taxon>Bryophyta</taxon>
        <taxon>Bryophytina</taxon>
        <taxon>Bryopsida</taxon>
        <taxon>Dicranidae</taxon>
        <taxon>Pseudoditrichales</taxon>
        <taxon>Ditrichaceae</taxon>
        <taxon>Ceratodon</taxon>
    </lineage>
</organism>
<evidence type="ECO:0000256" key="9">
    <source>
        <dbReference type="SAM" id="MobiDB-lite"/>
    </source>
</evidence>
<dbReference type="Pfam" id="PF00076">
    <property type="entry name" value="RRM_1"/>
    <property type="match status" value="2"/>
</dbReference>
<keyword evidence="3" id="KW-0934">Plastid</keyword>
<evidence type="ECO:0000256" key="5">
    <source>
        <dbReference type="ARBA" id="ARBA00022737"/>
    </source>
</evidence>
<dbReference type="GO" id="GO:0003729">
    <property type="term" value="F:mRNA binding"/>
    <property type="evidence" value="ECO:0007669"/>
    <property type="project" value="TreeGrafter"/>
</dbReference>
<dbReference type="InterPro" id="IPR050502">
    <property type="entry name" value="Euk_RNA-bind_prot"/>
</dbReference>
<keyword evidence="5" id="KW-0677">Repeat</keyword>
<dbReference type="SUPFAM" id="SSF54928">
    <property type="entry name" value="RNA-binding domain, RBD"/>
    <property type="match status" value="2"/>
</dbReference>
<dbReference type="AlphaFoldDB" id="A0A8T0IID4"/>
<dbReference type="GO" id="GO:1901259">
    <property type="term" value="P:chloroplast rRNA processing"/>
    <property type="evidence" value="ECO:0007669"/>
    <property type="project" value="TreeGrafter"/>
</dbReference>
<dbReference type="PROSITE" id="PS50102">
    <property type="entry name" value="RRM"/>
    <property type="match status" value="2"/>
</dbReference>
<evidence type="ECO:0000256" key="3">
    <source>
        <dbReference type="ARBA" id="ARBA00022640"/>
    </source>
</evidence>
<dbReference type="PANTHER" id="PTHR48025:SF1">
    <property type="entry name" value="RRM DOMAIN-CONTAINING PROTEIN"/>
    <property type="match status" value="1"/>
</dbReference>
<protein>
    <recommendedName>
        <fullName evidence="10">RRM domain-containing protein</fullName>
    </recommendedName>
</protein>
<comment type="subcellular location">
    <subcellularLocation>
        <location evidence="1">Plastid</location>
        <location evidence="1">Chloroplast</location>
    </subcellularLocation>
</comment>
<evidence type="ECO:0000256" key="4">
    <source>
        <dbReference type="ARBA" id="ARBA00022664"/>
    </source>
</evidence>
<feature type="domain" description="RRM" evidence="10">
    <location>
        <begin position="93"/>
        <end position="171"/>
    </location>
</feature>
<evidence type="ECO:0000256" key="2">
    <source>
        <dbReference type="ARBA" id="ARBA00022528"/>
    </source>
</evidence>
<dbReference type="SMART" id="SM00360">
    <property type="entry name" value="RRM"/>
    <property type="match status" value="2"/>
</dbReference>
<evidence type="ECO:0000259" key="10">
    <source>
        <dbReference type="PROSITE" id="PS50102"/>
    </source>
</evidence>
<evidence type="ECO:0000313" key="11">
    <source>
        <dbReference type="EMBL" id="KAG0583530.1"/>
    </source>
</evidence>